<evidence type="ECO:0000256" key="1">
    <source>
        <dbReference type="SAM" id="MobiDB-lite"/>
    </source>
</evidence>
<evidence type="ECO:0000313" key="2">
    <source>
        <dbReference type="EMBL" id="WPB08329.1"/>
    </source>
</evidence>
<dbReference type="GeneID" id="90644912"/>
<organism evidence="2 3">
    <name type="scientific">Cercospora beticola</name>
    <name type="common">Sugarbeet leaf spot fungus</name>
    <dbReference type="NCBI Taxonomy" id="122368"/>
    <lineage>
        <taxon>Eukaryota</taxon>
        <taxon>Fungi</taxon>
        <taxon>Dikarya</taxon>
        <taxon>Ascomycota</taxon>
        <taxon>Pezizomycotina</taxon>
        <taxon>Dothideomycetes</taxon>
        <taxon>Dothideomycetidae</taxon>
        <taxon>Mycosphaerellales</taxon>
        <taxon>Mycosphaerellaceae</taxon>
        <taxon>Cercospora</taxon>
    </lineage>
</organism>
<gene>
    <name evidence="2" type="ORF">RHO25_012995</name>
</gene>
<reference evidence="2 3" key="1">
    <citation type="submission" date="2023-09" db="EMBL/GenBank/DDBJ databases">
        <title>Complete-Gapless Cercospora beticola genome.</title>
        <authorList>
            <person name="Wyatt N.A."/>
            <person name="Spanner R.E."/>
            <person name="Bolton M.D."/>
        </authorList>
    </citation>
    <scope>NUCLEOTIDE SEQUENCE [LARGE SCALE GENOMIC DNA]</scope>
    <source>
        <strain evidence="2">Cb09-40</strain>
    </source>
</reference>
<feature type="region of interest" description="Disordered" evidence="1">
    <location>
        <begin position="17"/>
        <end position="39"/>
    </location>
</feature>
<sequence length="119" mass="13790">MRKAYEKANTFDKKNYKKLPDTMVPGARGRMKKVKGDTPAAQVYKKQQNVLRRKLGTGKESVYREVVEAIQKDLEDEGNKFVNKLPHCVQRCVRWCFGGVRYFLHRSGLGEERCRDGHS</sequence>
<dbReference type="EMBL" id="CP134192">
    <property type="protein sequence ID" value="WPB08329.1"/>
    <property type="molecule type" value="Genomic_DNA"/>
</dbReference>
<proteinExistence type="predicted"/>
<evidence type="ECO:0000313" key="3">
    <source>
        <dbReference type="Proteomes" id="UP001302367"/>
    </source>
</evidence>
<protein>
    <submittedName>
        <fullName evidence="2">Uncharacterized protein</fullName>
    </submittedName>
</protein>
<dbReference type="Proteomes" id="UP001302367">
    <property type="component" value="Chromosome 9"/>
</dbReference>
<accession>A0ABZ0PA29</accession>
<keyword evidence="3" id="KW-1185">Reference proteome</keyword>
<name>A0ABZ0PA29_CERBT</name>
<dbReference type="RefSeq" id="XP_065459695.1">
    <property type="nucleotide sequence ID" value="XM_065603623.1"/>
</dbReference>